<accession>A0A0D6JD77</accession>
<feature type="transmembrane region" description="Helical" evidence="1">
    <location>
        <begin position="5"/>
        <end position="22"/>
    </location>
</feature>
<evidence type="ECO:0000256" key="1">
    <source>
        <dbReference type="SAM" id="Phobius"/>
    </source>
</evidence>
<name>A0A0D6JD77_9HYPH</name>
<keyword evidence="3" id="KW-1185">Reference proteome</keyword>
<keyword evidence="1" id="KW-0812">Transmembrane</keyword>
<feature type="transmembrane region" description="Helical" evidence="1">
    <location>
        <begin position="96"/>
        <end position="118"/>
    </location>
</feature>
<evidence type="ECO:0000313" key="2">
    <source>
        <dbReference type="EMBL" id="CPR17509.1"/>
    </source>
</evidence>
<protein>
    <submittedName>
        <fullName evidence="2">Uncharacterized protein</fullName>
    </submittedName>
</protein>
<evidence type="ECO:0000313" key="3">
    <source>
        <dbReference type="Proteomes" id="UP000033187"/>
    </source>
</evidence>
<keyword evidence="1" id="KW-0472">Membrane</keyword>
<dbReference type="Proteomes" id="UP000033187">
    <property type="component" value="Chromosome 1"/>
</dbReference>
<sequence length="206" mass="22404">MAWAIWIVALTIGLAAILWSAANVAPEMHTLACALVAASVAATAILDNRSLYRRAATKHRIAASTATYMGLVWTWGAIGLFTTYTPMLDILRWKEWLVFTLAFAGVAVLCLGFAWVIASDEKRDSGEQTMLNLAQYLSVGQLVGMGIAALGLIIDGKFPVTVKKQIEWQDWAANNIFFFGALALAAITANALYMTRKQSKQETVTS</sequence>
<dbReference type="AlphaFoldDB" id="A0A0D6JD77"/>
<dbReference type="OrthoDB" id="7932099at2"/>
<dbReference type="EMBL" id="LN829119">
    <property type="protein sequence ID" value="CPR17509.1"/>
    <property type="molecule type" value="Genomic_DNA"/>
</dbReference>
<feature type="transmembrane region" description="Helical" evidence="1">
    <location>
        <begin position="130"/>
        <end position="154"/>
    </location>
</feature>
<feature type="transmembrane region" description="Helical" evidence="1">
    <location>
        <begin position="28"/>
        <end position="46"/>
    </location>
</feature>
<gene>
    <name evidence="2" type="ORF">YBN1229_v1_1289</name>
</gene>
<proteinExistence type="predicted"/>
<feature type="transmembrane region" description="Helical" evidence="1">
    <location>
        <begin position="66"/>
        <end position="84"/>
    </location>
</feature>
<keyword evidence="1" id="KW-1133">Transmembrane helix</keyword>
<dbReference type="RefSeq" id="WP_046477357.1">
    <property type="nucleotide sequence ID" value="NZ_LN829118.1"/>
</dbReference>
<reference evidence="3" key="1">
    <citation type="submission" date="2015-02" db="EMBL/GenBank/DDBJ databases">
        <authorList>
            <person name="Chooi Y.-H."/>
        </authorList>
    </citation>
    <scope>NUCLEOTIDE SEQUENCE [LARGE SCALE GENOMIC DNA]</scope>
    <source>
        <strain evidence="3">strain Y</strain>
    </source>
</reference>
<organism evidence="2 3">
    <name type="scientific">Candidatus Filomicrobium marinum</name>
    <dbReference type="NCBI Taxonomy" id="1608628"/>
    <lineage>
        <taxon>Bacteria</taxon>
        <taxon>Pseudomonadati</taxon>
        <taxon>Pseudomonadota</taxon>
        <taxon>Alphaproteobacteria</taxon>
        <taxon>Hyphomicrobiales</taxon>
        <taxon>Hyphomicrobiaceae</taxon>
        <taxon>Filomicrobium</taxon>
    </lineage>
</organism>
<dbReference type="KEGG" id="fil:BN1229_v1_1291"/>
<dbReference type="KEGG" id="fiy:BN1229_v1_1289"/>
<feature type="transmembrane region" description="Helical" evidence="1">
    <location>
        <begin position="174"/>
        <end position="193"/>
    </location>
</feature>